<evidence type="ECO:0000313" key="3">
    <source>
        <dbReference type="Proteomes" id="UP000252519"/>
    </source>
</evidence>
<feature type="region of interest" description="Disordered" evidence="1">
    <location>
        <begin position="103"/>
        <end position="151"/>
    </location>
</feature>
<organism evidence="2 3">
    <name type="scientific">Ancylostoma caninum</name>
    <name type="common">Dog hookworm</name>
    <dbReference type="NCBI Taxonomy" id="29170"/>
    <lineage>
        <taxon>Eukaryota</taxon>
        <taxon>Metazoa</taxon>
        <taxon>Ecdysozoa</taxon>
        <taxon>Nematoda</taxon>
        <taxon>Chromadorea</taxon>
        <taxon>Rhabditida</taxon>
        <taxon>Rhabditina</taxon>
        <taxon>Rhabditomorpha</taxon>
        <taxon>Strongyloidea</taxon>
        <taxon>Ancylostomatidae</taxon>
        <taxon>Ancylostomatinae</taxon>
        <taxon>Ancylostoma</taxon>
    </lineage>
</organism>
<protein>
    <submittedName>
        <fullName evidence="2">Uncharacterized protein</fullName>
    </submittedName>
</protein>
<gene>
    <name evidence="2" type="ORF">ANCCAN_12653</name>
</gene>
<dbReference type="STRING" id="29170.A0A368GAG0"/>
<feature type="compositionally biased region" description="Polar residues" evidence="1">
    <location>
        <begin position="246"/>
        <end position="265"/>
    </location>
</feature>
<feature type="compositionally biased region" description="Low complexity" evidence="1">
    <location>
        <begin position="178"/>
        <end position="194"/>
    </location>
</feature>
<dbReference type="AlphaFoldDB" id="A0A368GAG0"/>
<sequence length="903" mass="98648">MSAPDELRGEMPQGDGSPGTLPLVSYDLAVTPSDSSTEQAVSDVPVTSETATESSVAGKFTDSAMDQSVSLSVYSHDLAASQDDNLAPPAPFDDNHLLAEGSVSGAESCEERGSSVLSEPMEVSPCGDFGEDETWNPSSEALVTGAPTSSRPFTLVDVPLAVPPNLRDAHLDNLLKYPATTPRRPRSCSPPITSATHCIAGGNTPALSRSDQPSTSSVPPPSSSRGAYESHRSRARGGGRGAGRINVSSRGTARGSLQTAPTATASGPSRGQPSSSRASRGSHGSRGARGRLLRGGRHDREYRDKLMLAYYSRGLPESTPEGYWHPLVPHHPWAKYRSQTVIQQVFSGAYRRVENTHPRTPADQFVGLVAPPTIDGIRTVLYQIIQSGRGTGVVLEAKDFFIMKPDRPDLHCIILDQFGTNIQTETRGFARTLVSVKDYVWFYDVEPTNAALRNPGLTLQQAQIPRTTALDNNTNFFFRAARFAFVRPAQLSQEVYGIVLSVPRRGDNAVNNIRAVFEGAPDAVAVPPSLCDFDLTPAEEKEMVLAHSRLNMSTAVRFSEPPVSKAARAALAHAIQSFVPLHPQQGILPLRVFELPPAEQNWLADRARPFENYRRDPEAAKVRMARVFSVFCAALSAINTIDDDRHSHWVTASVLPSMNEYPIRFDLRLTDKISEAEWTVQRPVELWVEGSPELSRARVMAVQANSEACELNVTLAAYRDTDNEPVRSIRSYGHRVGMDTFVRFCVKIGRVPNTANPALETIARKEVFKHVDEDSLAYIIMDKDYSADRRHLGDNEVPYVEDRVVHTIRGRQIALTDDQRDALGLSSCGRSIVAIQAAFGTGKTVLGANAVKNLDNIPIQRRANLVSSHILVDVQSQKGPLRPSLVLILRPHSYIETALARLQ</sequence>
<feature type="region of interest" description="Disordered" evidence="1">
    <location>
        <begin position="177"/>
        <end position="298"/>
    </location>
</feature>
<dbReference type="OrthoDB" id="10442325at2759"/>
<dbReference type="Proteomes" id="UP000252519">
    <property type="component" value="Unassembled WGS sequence"/>
</dbReference>
<feature type="compositionally biased region" description="Basic residues" evidence="1">
    <location>
        <begin position="286"/>
        <end position="295"/>
    </location>
</feature>
<evidence type="ECO:0000256" key="1">
    <source>
        <dbReference type="SAM" id="MobiDB-lite"/>
    </source>
</evidence>
<name>A0A368GAG0_ANCCA</name>
<dbReference type="EMBL" id="JOJR01000238">
    <property type="protein sequence ID" value="RCN41386.1"/>
    <property type="molecule type" value="Genomic_DNA"/>
</dbReference>
<feature type="compositionally biased region" description="Low complexity" evidence="1">
    <location>
        <begin position="266"/>
        <end position="282"/>
    </location>
</feature>
<comment type="caution">
    <text evidence="2">The sequence shown here is derived from an EMBL/GenBank/DDBJ whole genome shotgun (WGS) entry which is preliminary data.</text>
</comment>
<keyword evidence="3" id="KW-1185">Reference proteome</keyword>
<feature type="compositionally biased region" description="Polar residues" evidence="1">
    <location>
        <begin position="32"/>
        <end position="55"/>
    </location>
</feature>
<reference evidence="2 3" key="1">
    <citation type="submission" date="2014-10" db="EMBL/GenBank/DDBJ databases">
        <title>Draft genome of the hookworm Ancylostoma caninum.</title>
        <authorList>
            <person name="Mitreva M."/>
        </authorList>
    </citation>
    <scope>NUCLEOTIDE SEQUENCE [LARGE SCALE GENOMIC DNA]</scope>
    <source>
        <strain evidence="2 3">Baltimore</strain>
    </source>
</reference>
<accession>A0A368GAG0</accession>
<evidence type="ECO:0000313" key="2">
    <source>
        <dbReference type="EMBL" id="RCN41386.1"/>
    </source>
</evidence>
<proteinExistence type="predicted"/>
<feature type="compositionally biased region" description="Polar residues" evidence="1">
    <location>
        <begin position="135"/>
        <end position="151"/>
    </location>
</feature>
<feature type="region of interest" description="Disordered" evidence="1">
    <location>
        <begin position="1"/>
        <end position="59"/>
    </location>
</feature>